<dbReference type="InterPro" id="IPR013149">
    <property type="entry name" value="ADH-like_C"/>
</dbReference>
<reference evidence="2 3" key="1">
    <citation type="submission" date="2023-11" db="EMBL/GenBank/DDBJ databases">
        <title>Gilvimarinus fulvus sp. nov., isolated from the surface of Kelp.</title>
        <authorList>
            <person name="Sun Y.Y."/>
            <person name="Gong Y."/>
            <person name="Du Z.J."/>
        </authorList>
    </citation>
    <scope>NUCLEOTIDE SEQUENCE [LARGE SCALE GENOMIC DNA]</scope>
    <source>
        <strain evidence="2 3">SDUM040013</strain>
    </source>
</reference>
<name>A0ABU4RYK3_9GAMM</name>
<dbReference type="InterPro" id="IPR051397">
    <property type="entry name" value="Zn-ADH-like_protein"/>
</dbReference>
<dbReference type="InterPro" id="IPR036291">
    <property type="entry name" value="NAD(P)-bd_dom_sf"/>
</dbReference>
<dbReference type="EMBL" id="JAXAFO010000011">
    <property type="protein sequence ID" value="MDX6849321.1"/>
    <property type="molecule type" value="Genomic_DNA"/>
</dbReference>
<dbReference type="SUPFAM" id="SSF50129">
    <property type="entry name" value="GroES-like"/>
    <property type="match status" value="1"/>
</dbReference>
<dbReference type="InterPro" id="IPR020843">
    <property type="entry name" value="ER"/>
</dbReference>
<dbReference type="SMART" id="SM00829">
    <property type="entry name" value="PKS_ER"/>
    <property type="match status" value="1"/>
</dbReference>
<dbReference type="InterPro" id="IPR013154">
    <property type="entry name" value="ADH-like_N"/>
</dbReference>
<dbReference type="NCBIfam" id="TIGR02823">
    <property type="entry name" value="oxido_YhdH"/>
    <property type="match status" value="1"/>
</dbReference>
<dbReference type="RefSeq" id="WP_302721907.1">
    <property type="nucleotide sequence ID" value="NZ_JAULRU010000418.1"/>
</dbReference>
<organism evidence="2 3">
    <name type="scientific">Gilvimarinus gilvus</name>
    <dbReference type="NCBI Taxonomy" id="3058038"/>
    <lineage>
        <taxon>Bacteria</taxon>
        <taxon>Pseudomonadati</taxon>
        <taxon>Pseudomonadota</taxon>
        <taxon>Gammaproteobacteria</taxon>
        <taxon>Cellvibrionales</taxon>
        <taxon>Cellvibrionaceae</taxon>
        <taxon>Gilvimarinus</taxon>
    </lineage>
</organism>
<evidence type="ECO:0000313" key="3">
    <source>
        <dbReference type="Proteomes" id="UP001273505"/>
    </source>
</evidence>
<dbReference type="InterPro" id="IPR011032">
    <property type="entry name" value="GroES-like_sf"/>
</dbReference>
<accession>A0ABU4RYK3</accession>
<comment type="caution">
    <text evidence="2">The sequence shown here is derived from an EMBL/GenBank/DDBJ whole genome shotgun (WGS) entry which is preliminary data.</text>
</comment>
<keyword evidence="3" id="KW-1185">Reference proteome</keyword>
<gene>
    <name evidence="2" type="ORF">SCD92_08110</name>
</gene>
<dbReference type="Gene3D" id="3.40.50.720">
    <property type="entry name" value="NAD(P)-binding Rossmann-like Domain"/>
    <property type="match status" value="1"/>
</dbReference>
<dbReference type="Pfam" id="PF08240">
    <property type="entry name" value="ADH_N"/>
    <property type="match status" value="1"/>
</dbReference>
<evidence type="ECO:0000313" key="2">
    <source>
        <dbReference type="EMBL" id="MDX6849321.1"/>
    </source>
</evidence>
<feature type="domain" description="Enoyl reductase (ER)" evidence="1">
    <location>
        <begin position="13"/>
        <end position="325"/>
    </location>
</feature>
<dbReference type="Pfam" id="PF00107">
    <property type="entry name" value="ADH_zinc_N"/>
    <property type="match status" value="1"/>
</dbReference>
<dbReference type="InterPro" id="IPR014188">
    <property type="entry name" value="Acrylyl-CoA_reductase_AcuI"/>
</dbReference>
<proteinExistence type="predicted"/>
<protein>
    <submittedName>
        <fullName evidence="2">YhdH/YhfP family quinone oxidoreductase</fullName>
    </submittedName>
</protein>
<evidence type="ECO:0000259" key="1">
    <source>
        <dbReference type="SMART" id="SM00829"/>
    </source>
</evidence>
<dbReference type="Gene3D" id="3.90.180.10">
    <property type="entry name" value="Medium-chain alcohol dehydrogenases, catalytic domain"/>
    <property type="match status" value="1"/>
</dbReference>
<dbReference type="PANTHER" id="PTHR43677">
    <property type="entry name" value="SHORT-CHAIN DEHYDROGENASE/REDUCTASE"/>
    <property type="match status" value="1"/>
</dbReference>
<dbReference type="SUPFAM" id="SSF51735">
    <property type="entry name" value="NAD(P)-binding Rossmann-fold domains"/>
    <property type="match status" value="1"/>
</dbReference>
<dbReference type="PANTHER" id="PTHR43677:SF1">
    <property type="entry name" value="ACRYLYL-COA REDUCTASE ACUI-RELATED"/>
    <property type="match status" value="1"/>
</dbReference>
<dbReference type="CDD" id="cd05280">
    <property type="entry name" value="MDR_yhdh_yhfp"/>
    <property type="match status" value="1"/>
</dbReference>
<dbReference type="Proteomes" id="UP001273505">
    <property type="component" value="Unassembled WGS sequence"/>
</dbReference>
<sequence>MKEFRAIRVATDGTDIKCQLETINSDQLPASQVLIKVVCSSLNYKDALSASGHKGVTRALPHTPGIDAAGIVVEDLSGRFEPGARVIVSGFDFGMNSDGGLAEYCKAPVEWVCPCPDNLSFYDSMALGTAGITVALALQKIDRQLPINCDNTKFVVSGASGGVGSMAIKIASAHGYSVTAITSRENEFQRLQKLGARQCVLASEWSSNSEKPLLKPEFTAGLDTVGGPVLVNLLKAIAPEGALACCGMALSANFCSTVFPFILRGVSLLGVDSAEIALSEKASLWQSLADLNLKFDDVAEQVSLRQVPALLRDMQVGKGRGRKVVRIAEEES</sequence>